<feature type="transmembrane region" description="Helical" evidence="9">
    <location>
        <begin position="894"/>
        <end position="914"/>
    </location>
</feature>
<keyword evidence="7 9" id="KW-1133">Transmembrane helix</keyword>
<dbReference type="Gene3D" id="3.30.2090.10">
    <property type="entry name" value="Multidrug efflux transporter AcrB TolC docking domain, DN and DC subdomains"/>
    <property type="match status" value="2"/>
</dbReference>
<dbReference type="InterPro" id="IPR001036">
    <property type="entry name" value="Acrflvin-R"/>
</dbReference>
<feature type="transmembrane region" description="Helical" evidence="9">
    <location>
        <begin position="368"/>
        <end position="392"/>
    </location>
</feature>
<dbReference type="InterPro" id="IPR004764">
    <property type="entry name" value="MdtF-like"/>
</dbReference>
<feature type="transmembrane region" description="Helical" evidence="9">
    <location>
        <begin position="870"/>
        <end position="887"/>
    </location>
</feature>
<feature type="transmembrane region" description="Helical" evidence="9">
    <location>
        <begin position="999"/>
        <end position="1025"/>
    </location>
</feature>
<comment type="caution">
    <text evidence="11">The sequence shown here is derived from an EMBL/GenBank/DDBJ whole genome shotgun (WGS) entry which is preliminary data.</text>
</comment>
<evidence type="ECO:0000256" key="4">
    <source>
        <dbReference type="ARBA" id="ARBA00022475"/>
    </source>
</evidence>
<name>A0A0D2K0I3_9BACT</name>
<sequence length="1041" mass="111998">MFSKFFINRPIFAAVISIVIVIAGAVTLMNLPVAQYPNIAPPTVKVMANYPGANADVVAKTVAAPIEQEVNGVEGMIYMSSSSASNGSYVLTVTFDTGTDLDMATVLVQNRVAVALSSLPEEVKRLGVTTKKTSPDFALMINLLSKDGKLNDVYLSNYATLHIRDVLSRVDGVGDVQVMGADAYSMRVWLDPEAMDARGLTTSDVVSAISEQNVQVAAGTIGKPPAPKGQSFQYTVNVKGRLTDPNEFGNIVVKTGEGGRFTRVKDVATVELGAKSYDVEVQLNKKPASLIMVNQRPGANVLAVSKNCRAAMEELKKRFPQGLEYVVAYDASDVVNASIKEIVETLFIAALLVVLTVYIFLQDVRATFIPAITIPVSLIGTFLIMNVLGFSINTLTLFGLVLAIGIVVDDAIVVVENAARNIEETGLSPKEATIKAMEEVTGPVIATTLVLLAVFIPTAFMGGMTGVLYKQFALTIAATTVFSSINALTLSPALCALILRKAPEKRNFFFRGFNRGFEGATKVYMAMVNQGVRRLIISVLVFAGVSAAAYLGMISTPTAFVPEEDQGYMMVNTQLPDGASQERTYDTIQKVNDIIEKTPGIAYNIAISGYSLLNGTVSSNMGSNVVVFKPWDERNTPETNQYSILGNLRKGFYAIQEAIIFAFLTPALPGLGNAGGFQMQLQDRGGQGLNQLQQVADEMIRDGGAQGGLVGMYTGFRSNVPQLFVEVDRSKVKTLDIPLSEVFNTMQAFLGSAYVNDFNLFGRTYQVNVQAQSKFRAEPKDIRKLEVRTNKGAMVPLGTLVQLKNNFGAEVISRYNMYTTAAIMGSAAPGYSSGQALQIMENMAGQKLPNTMGFEWTGLSYQETQATGDTGLIFLLAVVFVYLVLAAQYESWKIPMPVILAVPIAVFGAFAAIMAREMDNNVYTQIGLVLLVALASKNAILIVEFARDAHDQGMSTIDAALHASRLRFRPILMTALSFVLGVFPLVVADGAGAGARQALGTAVLGGMLAATFVGVVLVPPIYVIFQNLGEKRKKKSQAKKA</sequence>
<feature type="transmembrane region" description="Helical" evidence="9">
    <location>
        <begin position="342"/>
        <end position="361"/>
    </location>
</feature>
<accession>A0A0D2K0I3</accession>
<dbReference type="FunFam" id="3.30.70.1430:FF:000001">
    <property type="entry name" value="Efflux pump membrane transporter"/>
    <property type="match status" value="1"/>
</dbReference>
<dbReference type="FunFam" id="1.20.1640.10:FF:000001">
    <property type="entry name" value="Efflux pump membrane transporter"/>
    <property type="match status" value="1"/>
</dbReference>
<dbReference type="SUPFAM" id="SSF82693">
    <property type="entry name" value="Multidrug efflux transporter AcrB pore domain, PN1, PN2, PC1 and PC2 subdomains"/>
    <property type="match status" value="4"/>
</dbReference>
<feature type="transmembrane region" description="Helical" evidence="9">
    <location>
        <begin position="472"/>
        <end position="499"/>
    </location>
</feature>
<dbReference type="EMBL" id="AZAC01000003">
    <property type="protein sequence ID" value="KIX15255.1"/>
    <property type="molecule type" value="Genomic_DNA"/>
</dbReference>
<protein>
    <submittedName>
        <fullName evidence="11">Transporter</fullName>
    </submittedName>
</protein>
<dbReference type="OrthoDB" id="9759330at2"/>
<feature type="transmembrane region" description="Helical" evidence="9">
    <location>
        <begin position="966"/>
        <end position="987"/>
    </location>
</feature>
<evidence type="ECO:0000256" key="6">
    <source>
        <dbReference type="ARBA" id="ARBA00022692"/>
    </source>
</evidence>
<dbReference type="PRINTS" id="PR00702">
    <property type="entry name" value="ACRIFLAVINRP"/>
</dbReference>
<comment type="subcellular location">
    <subcellularLocation>
        <location evidence="1">Cell inner membrane</location>
        <topology evidence="1">Multi-pass membrane protein</topology>
    </subcellularLocation>
</comment>
<dbReference type="Gene3D" id="3.30.70.1430">
    <property type="entry name" value="Multidrug efflux transporter AcrB pore domain"/>
    <property type="match status" value="2"/>
</dbReference>
<evidence type="ECO:0000256" key="7">
    <source>
        <dbReference type="ARBA" id="ARBA00022989"/>
    </source>
</evidence>
<keyword evidence="12" id="KW-1185">Reference proteome</keyword>
<dbReference type="NCBIfam" id="TIGR00915">
    <property type="entry name" value="2A0602"/>
    <property type="match status" value="1"/>
</dbReference>
<evidence type="ECO:0000256" key="1">
    <source>
        <dbReference type="ARBA" id="ARBA00004429"/>
    </source>
</evidence>
<dbReference type="Pfam" id="PF00873">
    <property type="entry name" value="ACR_tran"/>
    <property type="match status" value="1"/>
</dbReference>
<keyword evidence="6 9" id="KW-0812">Transmembrane</keyword>
<dbReference type="RefSeq" id="WP_044346683.1">
    <property type="nucleotide sequence ID" value="NZ_AZAC01000003.1"/>
</dbReference>
<evidence type="ECO:0000256" key="2">
    <source>
        <dbReference type="ARBA" id="ARBA00010942"/>
    </source>
</evidence>
<dbReference type="GO" id="GO:0009636">
    <property type="term" value="P:response to toxic substance"/>
    <property type="evidence" value="ECO:0007669"/>
    <property type="project" value="UniProtKB-ARBA"/>
</dbReference>
<comment type="similarity">
    <text evidence="2">Belongs to the resistance-nodulation-cell division (RND) (TC 2.A.6) family.</text>
</comment>
<dbReference type="Gene3D" id="3.30.70.1440">
    <property type="entry name" value="Multidrug efflux transporter AcrB pore domain"/>
    <property type="match status" value="1"/>
</dbReference>
<dbReference type="PANTHER" id="PTHR32063">
    <property type="match status" value="1"/>
</dbReference>
<evidence type="ECO:0000256" key="5">
    <source>
        <dbReference type="ARBA" id="ARBA00022519"/>
    </source>
</evidence>
<dbReference type="SUPFAM" id="SSF82714">
    <property type="entry name" value="Multidrug efflux transporter AcrB TolC docking domain, DN and DC subdomains"/>
    <property type="match status" value="2"/>
</dbReference>
<feature type="transmembrane region" description="Helical" evidence="9">
    <location>
        <begin position="926"/>
        <end position="946"/>
    </location>
</feature>
<keyword evidence="5" id="KW-0997">Cell inner membrane</keyword>
<evidence type="ECO:0000256" key="8">
    <source>
        <dbReference type="ARBA" id="ARBA00023136"/>
    </source>
</evidence>
<feature type="transmembrane region" description="Helical" evidence="9">
    <location>
        <begin position="535"/>
        <end position="553"/>
    </location>
</feature>
<feature type="transmembrane region" description="Helical" evidence="9">
    <location>
        <begin position="440"/>
        <end position="460"/>
    </location>
</feature>
<keyword evidence="8 9" id="KW-0472">Membrane</keyword>
<dbReference type="GO" id="GO:0005886">
    <property type="term" value="C:plasma membrane"/>
    <property type="evidence" value="ECO:0007669"/>
    <property type="project" value="UniProtKB-SubCell"/>
</dbReference>
<dbReference type="PROSITE" id="PS50156">
    <property type="entry name" value="SSD"/>
    <property type="match status" value="1"/>
</dbReference>
<organism evidence="11 12">
    <name type="scientific">Dethiosulfatarculus sandiegensis</name>
    <dbReference type="NCBI Taxonomy" id="1429043"/>
    <lineage>
        <taxon>Bacteria</taxon>
        <taxon>Pseudomonadati</taxon>
        <taxon>Thermodesulfobacteriota</taxon>
        <taxon>Desulfarculia</taxon>
        <taxon>Desulfarculales</taxon>
        <taxon>Desulfarculaceae</taxon>
        <taxon>Dethiosulfatarculus</taxon>
    </lineage>
</organism>
<evidence type="ECO:0000256" key="9">
    <source>
        <dbReference type="SAM" id="Phobius"/>
    </source>
</evidence>
<dbReference type="PATRIC" id="fig|1429043.3.peg.704"/>
<dbReference type="STRING" id="1429043.X474_03340"/>
<dbReference type="SUPFAM" id="SSF82866">
    <property type="entry name" value="Multidrug efflux transporter AcrB transmembrane domain"/>
    <property type="match status" value="2"/>
</dbReference>
<evidence type="ECO:0000313" key="11">
    <source>
        <dbReference type="EMBL" id="KIX15255.1"/>
    </source>
</evidence>
<reference evidence="11 12" key="1">
    <citation type="submission" date="2013-11" db="EMBL/GenBank/DDBJ databases">
        <title>Metagenomic analysis of a methanogenic consortium involved in long chain n-alkane degradation.</title>
        <authorList>
            <person name="Davidova I.A."/>
            <person name="Callaghan A.V."/>
            <person name="Wawrik B."/>
            <person name="Pruitt S."/>
            <person name="Marks C."/>
            <person name="Duncan K.E."/>
            <person name="Suflita J.M."/>
        </authorList>
    </citation>
    <scope>NUCLEOTIDE SEQUENCE [LARGE SCALE GENOMIC DNA]</scope>
    <source>
        <strain evidence="11 12">SPR</strain>
    </source>
</reference>
<dbReference type="GO" id="GO:0015562">
    <property type="term" value="F:efflux transmembrane transporter activity"/>
    <property type="evidence" value="ECO:0007669"/>
    <property type="project" value="InterPro"/>
</dbReference>
<dbReference type="InParanoid" id="A0A0D2K0I3"/>
<dbReference type="NCBIfam" id="NF000282">
    <property type="entry name" value="RND_permease_1"/>
    <property type="match status" value="1"/>
</dbReference>
<keyword evidence="4" id="KW-1003">Cell membrane</keyword>
<dbReference type="InterPro" id="IPR027463">
    <property type="entry name" value="AcrB_DN_DC_subdom"/>
</dbReference>
<dbReference type="InterPro" id="IPR000731">
    <property type="entry name" value="SSD"/>
</dbReference>
<dbReference type="PANTHER" id="PTHR32063:SF11">
    <property type="entry name" value="CATION OR DRUG EFFLUX SYSTEM PROTEIN"/>
    <property type="match status" value="1"/>
</dbReference>
<evidence type="ECO:0000256" key="3">
    <source>
        <dbReference type="ARBA" id="ARBA00022448"/>
    </source>
</evidence>
<feature type="domain" description="SSD" evidence="10">
    <location>
        <begin position="372"/>
        <end position="497"/>
    </location>
</feature>
<dbReference type="Gene3D" id="3.30.70.1320">
    <property type="entry name" value="Multidrug efflux transporter AcrB pore domain like"/>
    <property type="match status" value="1"/>
</dbReference>
<dbReference type="Proteomes" id="UP000032233">
    <property type="component" value="Unassembled WGS sequence"/>
</dbReference>
<feature type="transmembrane region" description="Helical" evidence="9">
    <location>
        <begin position="398"/>
        <end position="419"/>
    </location>
</feature>
<dbReference type="GO" id="GO:0042910">
    <property type="term" value="F:xenobiotic transmembrane transporter activity"/>
    <property type="evidence" value="ECO:0007669"/>
    <property type="project" value="TreeGrafter"/>
</dbReference>
<keyword evidence="3" id="KW-0813">Transport</keyword>
<dbReference type="Gene3D" id="1.20.1640.10">
    <property type="entry name" value="Multidrug efflux transporter AcrB transmembrane domain"/>
    <property type="match status" value="2"/>
</dbReference>
<feature type="transmembrane region" description="Helical" evidence="9">
    <location>
        <begin position="12"/>
        <end position="33"/>
    </location>
</feature>
<evidence type="ECO:0000313" key="12">
    <source>
        <dbReference type="Proteomes" id="UP000032233"/>
    </source>
</evidence>
<evidence type="ECO:0000259" key="10">
    <source>
        <dbReference type="PROSITE" id="PS50156"/>
    </source>
</evidence>
<gene>
    <name evidence="11" type="ORF">X474_03340</name>
</gene>
<dbReference type="AlphaFoldDB" id="A0A0D2K0I3"/>
<proteinExistence type="inferred from homology"/>